<gene>
    <name evidence="1" type="ORF">RFH988_LOCUS38945</name>
    <name evidence="2" type="ORF">SEV965_LOCUS39422</name>
</gene>
<comment type="caution">
    <text evidence="2">The sequence shown here is derived from an EMBL/GenBank/DDBJ whole genome shotgun (WGS) entry which is preliminary data.</text>
</comment>
<evidence type="ECO:0000313" key="1">
    <source>
        <dbReference type="EMBL" id="CAF1506706.1"/>
    </source>
</evidence>
<dbReference type="AlphaFoldDB" id="A0A815Y8M5"/>
<dbReference type="Proteomes" id="UP000663882">
    <property type="component" value="Unassembled WGS sequence"/>
</dbReference>
<dbReference type="EMBL" id="CAJNOU010014001">
    <property type="protein sequence ID" value="CAF1567235.1"/>
    <property type="molecule type" value="Genomic_DNA"/>
</dbReference>
<feature type="non-terminal residue" evidence="2">
    <location>
        <position position="1"/>
    </location>
</feature>
<evidence type="ECO:0000313" key="3">
    <source>
        <dbReference type="Proteomes" id="UP000663889"/>
    </source>
</evidence>
<sequence>NVGRLQQHTLELILHLNSSNKCVNDIS</sequence>
<protein>
    <submittedName>
        <fullName evidence="2">Uncharacterized protein</fullName>
    </submittedName>
</protein>
<evidence type="ECO:0000313" key="2">
    <source>
        <dbReference type="EMBL" id="CAF1567235.1"/>
    </source>
</evidence>
<proteinExistence type="predicted"/>
<organism evidence="2 3">
    <name type="scientific">Rotaria sordida</name>
    <dbReference type="NCBI Taxonomy" id="392033"/>
    <lineage>
        <taxon>Eukaryota</taxon>
        <taxon>Metazoa</taxon>
        <taxon>Spiralia</taxon>
        <taxon>Gnathifera</taxon>
        <taxon>Rotifera</taxon>
        <taxon>Eurotatoria</taxon>
        <taxon>Bdelloidea</taxon>
        <taxon>Philodinida</taxon>
        <taxon>Philodinidae</taxon>
        <taxon>Rotaria</taxon>
    </lineage>
</organism>
<name>A0A815Y8M5_9BILA</name>
<accession>A0A815Y8M5</accession>
<dbReference type="EMBL" id="CAJNOO010012191">
    <property type="protein sequence ID" value="CAF1506706.1"/>
    <property type="molecule type" value="Genomic_DNA"/>
</dbReference>
<dbReference type="Proteomes" id="UP000663889">
    <property type="component" value="Unassembled WGS sequence"/>
</dbReference>
<reference evidence="2" key="1">
    <citation type="submission" date="2021-02" db="EMBL/GenBank/DDBJ databases">
        <authorList>
            <person name="Nowell W R."/>
        </authorList>
    </citation>
    <scope>NUCLEOTIDE SEQUENCE</scope>
</reference>